<name>A0A9I9DMA9_CUCME</name>
<reference evidence="2" key="1">
    <citation type="submission" date="2023-03" db="UniProtKB">
        <authorList>
            <consortium name="EnsemblPlants"/>
        </authorList>
    </citation>
    <scope>IDENTIFICATION</scope>
</reference>
<proteinExistence type="predicted"/>
<feature type="region of interest" description="Disordered" evidence="1">
    <location>
        <begin position="1"/>
        <end position="32"/>
    </location>
</feature>
<evidence type="ECO:0000313" key="2">
    <source>
        <dbReference type="EnsemblPlants" id="MELO3C020603.2.1"/>
    </source>
</evidence>
<dbReference type="EnsemblPlants" id="MELO3C020603.2.1">
    <property type="protein sequence ID" value="MELO3C020603.2.1"/>
    <property type="gene ID" value="MELO3C020603.2"/>
</dbReference>
<organism evidence="2">
    <name type="scientific">Cucumis melo</name>
    <name type="common">Muskmelon</name>
    <dbReference type="NCBI Taxonomy" id="3656"/>
    <lineage>
        <taxon>Eukaryota</taxon>
        <taxon>Viridiplantae</taxon>
        <taxon>Streptophyta</taxon>
        <taxon>Embryophyta</taxon>
        <taxon>Tracheophyta</taxon>
        <taxon>Spermatophyta</taxon>
        <taxon>Magnoliopsida</taxon>
        <taxon>eudicotyledons</taxon>
        <taxon>Gunneridae</taxon>
        <taxon>Pentapetalae</taxon>
        <taxon>rosids</taxon>
        <taxon>fabids</taxon>
        <taxon>Cucurbitales</taxon>
        <taxon>Cucurbitaceae</taxon>
        <taxon>Benincaseae</taxon>
        <taxon>Cucumis</taxon>
    </lineage>
</organism>
<accession>A0A9I9DMA9</accession>
<dbReference type="AlphaFoldDB" id="A0A9I9DMA9"/>
<feature type="compositionally biased region" description="Polar residues" evidence="1">
    <location>
        <begin position="16"/>
        <end position="27"/>
    </location>
</feature>
<dbReference type="Gramene" id="MELO3C020603.2.1">
    <property type="protein sequence ID" value="MELO3C020603.2.1"/>
    <property type="gene ID" value="MELO3C020603.2"/>
</dbReference>
<evidence type="ECO:0000256" key="1">
    <source>
        <dbReference type="SAM" id="MobiDB-lite"/>
    </source>
</evidence>
<sequence length="93" mass="10616">EYGYKQVFPKSFAPNGGSSSDNKATSTPDKERRMKVVPGCLLRYATENSMNKGTLKRRRRQEDTYGNSYCIEPPDSFHVLRMECKVTVKECNS</sequence>
<protein>
    <submittedName>
        <fullName evidence="2">Uncharacterized protein</fullName>
    </submittedName>
</protein>